<dbReference type="EMBL" id="BAAALY010000006">
    <property type="protein sequence ID" value="GAA1544443.1"/>
    <property type="molecule type" value="Genomic_DNA"/>
</dbReference>
<gene>
    <name evidence="1" type="ORF">GCM10009691_18610</name>
</gene>
<evidence type="ECO:0000313" key="1">
    <source>
        <dbReference type="EMBL" id="GAA1544443.1"/>
    </source>
</evidence>
<evidence type="ECO:0000313" key="2">
    <source>
        <dbReference type="Proteomes" id="UP001501791"/>
    </source>
</evidence>
<protein>
    <submittedName>
        <fullName evidence="1">Uncharacterized protein</fullName>
    </submittedName>
</protein>
<sequence>MINLDRDDGELTPGTPVAYERITGYRRWEDRPLLCRWGPCKCDGDCNGSREVVETTVAEVVSYADNSVEAKLTNGHRHTLIAAFEDAC</sequence>
<proteinExistence type="predicted"/>
<reference evidence="2" key="1">
    <citation type="journal article" date="2019" name="Int. J. Syst. Evol. Microbiol.">
        <title>The Global Catalogue of Microorganisms (GCM) 10K type strain sequencing project: providing services to taxonomists for standard genome sequencing and annotation.</title>
        <authorList>
            <consortium name="The Broad Institute Genomics Platform"/>
            <consortium name="The Broad Institute Genome Sequencing Center for Infectious Disease"/>
            <person name="Wu L."/>
            <person name="Ma J."/>
        </authorList>
    </citation>
    <scope>NUCLEOTIDE SEQUENCE [LARGE SCALE GENOMIC DNA]</scope>
    <source>
        <strain evidence="2">JCM 13319</strain>
    </source>
</reference>
<accession>A0ABP4MHG5</accession>
<organism evidence="1 2">
    <name type="scientific">Brevibacterium picturae</name>
    <dbReference type="NCBI Taxonomy" id="260553"/>
    <lineage>
        <taxon>Bacteria</taxon>
        <taxon>Bacillati</taxon>
        <taxon>Actinomycetota</taxon>
        <taxon>Actinomycetes</taxon>
        <taxon>Micrococcales</taxon>
        <taxon>Brevibacteriaceae</taxon>
        <taxon>Brevibacterium</taxon>
    </lineage>
</organism>
<name>A0ABP4MHG5_9MICO</name>
<keyword evidence="2" id="KW-1185">Reference proteome</keyword>
<dbReference type="Proteomes" id="UP001501791">
    <property type="component" value="Unassembled WGS sequence"/>
</dbReference>
<comment type="caution">
    <text evidence="1">The sequence shown here is derived from an EMBL/GenBank/DDBJ whole genome shotgun (WGS) entry which is preliminary data.</text>
</comment>